<keyword evidence="1" id="KW-1133">Transmembrane helix</keyword>
<feature type="transmembrane region" description="Helical" evidence="1">
    <location>
        <begin position="21"/>
        <end position="41"/>
    </location>
</feature>
<proteinExistence type="predicted"/>
<dbReference type="AlphaFoldDB" id="A0A0A2B9F9"/>
<feature type="transmembrane region" description="Helical" evidence="1">
    <location>
        <begin position="77"/>
        <end position="95"/>
    </location>
</feature>
<name>A0A0A2B9F9_PROMR</name>
<comment type="caution">
    <text evidence="2">The sequence shown here is derived from an EMBL/GenBank/DDBJ whole genome shotgun (WGS) entry which is preliminary data.</text>
</comment>
<dbReference type="Proteomes" id="UP000030481">
    <property type="component" value="Unassembled WGS sequence"/>
</dbReference>
<feature type="transmembrane region" description="Helical" evidence="1">
    <location>
        <begin position="277"/>
        <end position="294"/>
    </location>
</feature>
<feature type="transmembrane region" description="Helical" evidence="1">
    <location>
        <begin position="343"/>
        <end position="365"/>
    </location>
</feature>
<feature type="transmembrane region" description="Helical" evidence="1">
    <location>
        <begin position="171"/>
        <end position="193"/>
    </location>
</feature>
<feature type="transmembrane region" description="Helical" evidence="1">
    <location>
        <begin position="457"/>
        <end position="479"/>
    </location>
</feature>
<feature type="transmembrane region" description="Helical" evidence="1">
    <location>
        <begin position="223"/>
        <end position="240"/>
    </location>
</feature>
<feature type="transmembrane region" description="Helical" evidence="1">
    <location>
        <begin position="47"/>
        <end position="65"/>
    </location>
</feature>
<gene>
    <name evidence="2" type="ORF">EV01_0124</name>
</gene>
<dbReference type="EMBL" id="JNAR01000002">
    <property type="protein sequence ID" value="KGG10496.1"/>
    <property type="molecule type" value="Genomic_DNA"/>
</dbReference>
<feature type="transmembrane region" description="Helical" evidence="1">
    <location>
        <begin position="139"/>
        <end position="159"/>
    </location>
</feature>
<reference evidence="3" key="1">
    <citation type="journal article" date="2014" name="Sci. Data">
        <title>Genomes of diverse isolates of the marine cyanobacterium Prochlorococcus.</title>
        <authorList>
            <person name="Biller S."/>
            <person name="Berube P."/>
            <person name="Thompson J."/>
            <person name="Kelly L."/>
            <person name="Roggensack S."/>
            <person name="Awad L."/>
            <person name="Roache-Johnson K."/>
            <person name="Ding H."/>
            <person name="Giovannoni S.J."/>
            <person name="Moore L.R."/>
            <person name="Chisholm S.W."/>
        </authorList>
    </citation>
    <scope>NUCLEOTIDE SEQUENCE [LARGE SCALE GENOMIC DNA]</scope>
</reference>
<evidence type="ECO:0000313" key="3">
    <source>
        <dbReference type="Proteomes" id="UP000030481"/>
    </source>
</evidence>
<feature type="transmembrane region" description="Helical" evidence="1">
    <location>
        <begin position="252"/>
        <end position="271"/>
    </location>
</feature>
<accession>A0A0A2B9F9</accession>
<evidence type="ECO:0000313" key="2">
    <source>
        <dbReference type="EMBL" id="KGG10496.1"/>
    </source>
</evidence>
<organism evidence="2 3">
    <name type="scientific">Prochlorococcus marinus str. MIT 9401</name>
    <dbReference type="NCBI Taxonomy" id="167551"/>
    <lineage>
        <taxon>Bacteria</taxon>
        <taxon>Bacillati</taxon>
        <taxon>Cyanobacteriota</taxon>
        <taxon>Cyanophyceae</taxon>
        <taxon>Synechococcales</taxon>
        <taxon>Prochlorococcaceae</taxon>
        <taxon>Prochlorococcus</taxon>
    </lineage>
</organism>
<sequence>MNFIEKIKTKTFGTKYLSTDSIVAIIGIWCLGISRMPSYIISNKLNIPEAFVFFLIATFISFIALKFKNFRIIVRYELYGLFTSLTIFSLALISLREFLNLPLANDELVHYQKSLLGYRTLNIIIENSSLFNFSSTPSIWLIAIFNIIILSTILGAIFLIRKKYNTRILQFSYLSLYIFVILILYNLMGIQILDSFPILSRFPIWLSQVFLGISSTSARLPGLVFYSFSVGLLANSIYIDRNISNQNNYTKIIFFISLIASAYIPLNILTASLVEQSTWSTSAWLIAAAYFINYKNTNQKEYIKSGYFLITILSLIRFTSILVLPIYWATFLFEKNKKYLKDFLFFSLLSLTTLLQTITTLIVGNSSLREMTNNEKSINLLSFKKYIYYLLSSIGENGFVMIFIYCILFLSLILVKKNINFSNFFTKDYLILIALIWSPIIFLLTNENNYAVPRYFAEYLGGGIVIFGMLISADIISNIKIQNLYFSFIPLSIIALNSNYINYSGNDLNYLQKSSHFYKKRFDYPPAFPIKKAIQYMLNSRANQDFAIISQQKIVNSMIYIHAGASNTEIKKISNNQKLLDDLIKNGKGSEEILDTLNKNKISYLLVTRGNFIKSNANIHLLKLVEKLEEKGKFINTFNNINGASLSIYNISEK</sequence>
<feature type="transmembrane region" description="Helical" evidence="1">
    <location>
        <begin position="429"/>
        <end position="445"/>
    </location>
</feature>
<feature type="transmembrane region" description="Helical" evidence="1">
    <location>
        <begin position="306"/>
        <end position="331"/>
    </location>
</feature>
<keyword evidence="1" id="KW-0812">Transmembrane</keyword>
<protein>
    <submittedName>
        <fullName evidence="2">Uncharacterized protein</fullName>
    </submittedName>
</protein>
<dbReference type="RefSeq" id="WP_032518286.1">
    <property type="nucleotide sequence ID" value="NZ_JNAR01000002.1"/>
</dbReference>
<feature type="transmembrane region" description="Helical" evidence="1">
    <location>
        <begin position="386"/>
        <end position="414"/>
    </location>
</feature>
<keyword evidence="1" id="KW-0472">Membrane</keyword>
<evidence type="ECO:0000256" key="1">
    <source>
        <dbReference type="SAM" id="Phobius"/>
    </source>
</evidence>
<feature type="transmembrane region" description="Helical" evidence="1">
    <location>
        <begin position="485"/>
        <end position="503"/>
    </location>
</feature>